<feature type="region of interest" description="Disordered" evidence="1">
    <location>
        <begin position="171"/>
        <end position="200"/>
    </location>
</feature>
<proteinExistence type="predicted"/>
<dbReference type="EMBL" id="JWZX01003071">
    <property type="protein sequence ID" value="KOO24647.1"/>
    <property type="molecule type" value="Genomic_DNA"/>
</dbReference>
<feature type="compositionally biased region" description="Polar residues" evidence="1">
    <location>
        <begin position="176"/>
        <end position="188"/>
    </location>
</feature>
<protein>
    <submittedName>
        <fullName evidence="2">Uncharacterized protein</fullName>
    </submittedName>
</protein>
<comment type="caution">
    <text evidence="2">The sequence shown here is derived from an EMBL/GenBank/DDBJ whole genome shotgun (WGS) entry which is preliminary data.</text>
</comment>
<organism evidence="2 3">
    <name type="scientific">Chrysochromulina tobinii</name>
    <dbReference type="NCBI Taxonomy" id="1460289"/>
    <lineage>
        <taxon>Eukaryota</taxon>
        <taxon>Haptista</taxon>
        <taxon>Haptophyta</taxon>
        <taxon>Prymnesiophyceae</taxon>
        <taxon>Prymnesiales</taxon>
        <taxon>Chrysochromulinaceae</taxon>
        <taxon>Chrysochromulina</taxon>
    </lineage>
</organism>
<gene>
    <name evidence="2" type="ORF">Ctob_003746</name>
</gene>
<evidence type="ECO:0000256" key="1">
    <source>
        <dbReference type="SAM" id="MobiDB-lite"/>
    </source>
</evidence>
<evidence type="ECO:0000313" key="3">
    <source>
        <dbReference type="Proteomes" id="UP000037460"/>
    </source>
</evidence>
<sequence>MSTETYGVMLSTLLNTNENLEAQISANYAMVDYAFLQRLEELIGQGNEENIERLRDIKTAVNSEMAKRMTAAAQAMKDLVTSPTPIVMEGKIAALARQGRIDDALMQLLEANKQQAEAAGEAGAGAVRVLSRLQQRVQTEMDTKLPKQVSLLRRLLRMDDADARQKLLREKMKPKQGSSGILLSTVSKQEQEDAKSTEPDVPPRLLAAAIQDIKLRFGNVDEQYDTGFVKRLEEIAEEAEAIALDLAGGKELTARQAQDMAWDQASVSVWDLEQVEEEAHAEGKLAVWEDEAQAQMARQDSAMRKKAIDTDYQR</sequence>
<accession>A0A0M0JE59</accession>
<dbReference type="OrthoDB" id="38728at2759"/>
<keyword evidence="3" id="KW-1185">Reference proteome</keyword>
<reference evidence="3" key="1">
    <citation type="journal article" date="2015" name="PLoS Genet.">
        <title>Genome Sequence and Transcriptome Analyses of Chrysochromulina tobin: Metabolic Tools for Enhanced Algal Fitness in the Prominent Order Prymnesiales (Haptophyceae).</title>
        <authorList>
            <person name="Hovde B.T."/>
            <person name="Deodato C.R."/>
            <person name="Hunsperger H.M."/>
            <person name="Ryken S.A."/>
            <person name="Yost W."/>
            <person name="Jha R.K."/>
            <person name="Patterson J."/>
            <person name="Monnat R.J. Jr."/>
            <person name="Barlow S.B."/>
            <person name="Starkenburg S.R."/>
            <person name="Cattolico R.A."/>
        </authorList>
    </citation>
    <scope>NUCLEOTIDE SEQUENCE</scope>
    <source>
        <strain evidence="3">CCMP291</strain>
    </source>
</reference>
<dbReference type="AlphaFoldDB" id="A0A0M0JE59"/>
<evidence type="ECO:0000313" key="2">
    <source>
        <dbReference type="EMBL" id="KOO24647.1"/>
    </source>
</evidence>
<feature type="compositionally biased region" description="Basic and acidic residues" evidence="1">
    <location>
        <begin position="189"/>
        <end position="198"/>
    </location>
</feature>
<dbReference type="Proteomes" id="UP000037460">
    <property type="component" value="Unassembled WGS sequence"/>
</dbReference>
<name>A0A0M0JE59_9EUKA</name>